<comment type="caution">
    <text evidence="1">The sequence shown here is derived from an EMBL/GenBank/DDBJ whole genome shotgun (WGS) entry which is preliminary data.</text>
</comment>
<dbReference type="RefSeq" id="WP_034643877.1">
    <property type="nucleotide sequence ID" value="NZ_CBCSJC010000026.1"/>
</dbReference>
<dbReference type="Proteomes" id="UP000027822">
    <property type="component" value="Unassembled WGS sequence"/>
</dbReference>
<evidence type="ECO:0000313" key="1">
    <source>
        <dbReference type="EMBL" id="KEK17247.1"/>
    </source>
</evidence>
<dbReference type="EMBL" id="JOTN01000036">
    <property type="protein sequence ID" value="KEK17247.1"/>
    <property type="molecule type" value="Genomic_DNA"/>
</dbReference>
<dbReference type="eggNOG" id="COG1403">
    <property type="taxonomic scope" value="Bacteria"/>
</dbReference>
<protein>
    <recommendedName>
        <fullName evidence="3">HNH endonuclease</fullName>
    </recommendedName>
</protein>
<reference evidence="1 2" key="1">
    <citation type="submission" date="2014-06" db="EMBL/GenBank/DDBJ databases">
        <title>Draft genome sequence of Bacillus manliponensis JCM 15802 (MCCC 1A00708).</title>
        <authorList>
            <person name="Lai Q."/>
            <person name="Liu Y."/>
            <person name="Shao Z."/>
        </authorList>
    </citation>
    <scope>NUCLEOTIDE SEQUENCE [LARGE SCALE GENOMIC DNA]</scope>
    <source>
        <strain evidence="1 2">JCM 15802</strain>
    </source>
</reference>
<accession>A0A073JSL6</accession>
<evidence type="ECO:0008006" key="3">
    <source>
        <dbReference type="Google" id="ProtNLM"/>
    </source>
</evidence>
<evidence type="ECO:0000313" key="2">
    <source>
        <dbReference type="Proteomes" id="UP000027822"/>
    </source>
</evidence>
<organism evidence="1 2">
    <name type="scientific">Bacillus manliponensis</name>
    <dbReference type="NCBI Taxonomy" id="574376"/>
    <lineage>
        <taxon>Bacteria</taxon>
        <taxon>Bacillati</taxon>
        <taxon>Bacillota</taxon>
        <taxon>Bacilli</taxon>
        <taxon>Bacillales</taxon>
        <taxon>Bacillaceae</taxon>
        <taxon>Bacillus</taxon>
        <taxon>Bacillus cereus group</taxon>
    </lineage>
</organism>
<gene>
    <name evidence="1" type="ORF">BAMA_16275</name>
</gene>
<sequence length="186" mass="22133">MNDLSKLKLLIDWKHPAFHKQTVRNNISQHLWLKKIRVHMLKSYNYTCAICNCKVPVEKASRSLHVHEVEEYDLDNLVCHLKKLELLCVNCHNIHHFKRAKAVFTQEQMVRLIEHFLDVNNCEFEDFVRCYNAREKQDIELITARLDQDIVSHYHNGTFMYSVSKDVPFHDDIVAQLQKKGLLYEE</sequence>
<proteinExistence type="predicted"/>
<keyword evidence="2" id="KW-1185">Reference proteome</keyword>
<dbReference type="AlphaFoldDB" id="A0A073JSL6"/>
<name>A0A073JSL6_9BACI</name>
<dbReference type="OrthoDB" id="162144at2"/>